<dbReference type="AlphaFoldDB" id="M7TFK3"/>
<dbReference type="HOGENOM" id="CLU_038707_0_0_1"/>
<dbReference type="EMBL" id="KB706190">
    <property type="protein sequence ID" value="EMR68721.1"/>
    <property type="molecule type" value="Genomic_DNA"/>
</dbReference>
<gene>
    <name evidence="1" type="ORF">UCREL1_4263</name>
</gene>
<organism evidence="1 2">
    <name type="scientific">Eutypa lata (strain UCR-EL1)</name>
    <name type="common">Grapevine dieback disease fungus</name>
    <name type="synonym">Eutypa armeniacae</name>
    <dbReference type="NCBI Taxonomy" id="1287681"/>
    <lineage>
        <taxon>Eukaryota</taxon>
        <taxon>Fungi</taxon>
        <taxon>Dikarya</taxon>
        <taxon>Ascomycota</taxon>
        <taxon>Pezizomycotina</taxon>
        <taxon>Sordariomycetes</taxon>
        <taxon>Xylariomycetidae</taxon>
        <taxon>Xylariales</taxon>
        <taxon>Diatrypaceae</taxon>
        <taxon>Eutypa</taxon>
    </lineage>
</organism>
<dbReference type="OrthoDB" id="4159781at2759"/>
<accession>M7TFK3</accession>
<proteinExistence type="predicted"/>
<dbReference type="PANTHER" id="PTHR37540:SF5">
    <property type="entry name" value="TRANSCRIPTION FACTOR DOMAIN-CONTAINING PROTEIN"/>
    <property type="match status" value="1"/>
</dbReference>
<dbReference type="eggNOG" id="ENOG502T5M4">
    <property type="taxonomic scope" value="Eukaryota"/>
</dbReference>
<dbReference type="KEGG" id="ela:UCREL1_4263"/>
<dbReference type="Proteomes" id="UP000012174">
    <property type="component" value="Unassembled WGS sequence"/>
</dbReference>
<keyword evidence="2" id="KW-1185">Reference proteome</keyword>
<reference evidence="2" key="1">
    <citation type="journal article" date="2013" name="Genome Announc.">
        <title>Draft genome sequence of the grapevine dieback fungus Eutypa lata UCR-EL1.</title>
        <authorList>
            <person name="Blanco-Ulate B."/>
            <person name="Rolshausen P.E."/>
            <person name="Cantu D."/>
        </authorList>
    </citation>
    <scope>NUCLEOTIDE SEQUENCE [LARGE SCALE GENOMIC DNA]</scope>
    <source>
        <strain evidence="2">UCR-EL1</strain>
    </source>
</reference>
<dbReference type="STRING" id="1287681.M7TFK3"/>
<name>M7TFK3_EUTLA</name>
<evidence type="ECO:0000313" key="1">
    <source>
        <dbReference type="EMBL" id="EMR68721.1"/>
    </source>
</evidence>
<dbReference type="OMA" id="MGCICYN"/>
<sequence>MEPSGKRPLLFVHSNGPTHRRDKAVKTNIRRHVMVDIGRARRKPARNPTTDSLLLLPENVEEEIEHVNNFNNNSNASVGNETGRVPLISAAVAVVPLELERPFWDYQHPLAILERERAMDMFSAYGITLMMAEGRNHPAGIGTNTFWFPFAFKKSAFLRQFRQIFTRRDVLTTLYWESPAKFRHLALERSTGTITCVEARLTSSDARIATSNAVINAVLALICYNFINLDFDQALIHLKGLEMVIATRGGIHRLRDEKELRLMMFWVDITASLLYDLTPRFPLPSDLLTPAVHHQAAKCAPETLPKPLVSIMTTMMKKAEPTNTKDTDSTHVLLSCLADLNAVAALIESEFAAKHDGLWEDEYMGLRINPIAHRLLDGGRPTLAPAPAAASTAATVDYEQQQQQRLILEETLRLGAILWIIWIKRRYRSYPSTPTVYA</sequence>
<evidence type="ECO:0000313" key="2">
    <source>
        <dbReference type="Proteomes" id="UP000012174"/>
    </source>
</evidence>
<protein>
    <submittedName>
        <fullName evidence="1">Uncharacterized protein</fullName>
    </submittedName>
</protein>
<dbReference type="PANTHER" id="PTHR37540">
    <property type="entry name" value="TRANSCRIPTION FACTOR (ACR-2), PUTATIVE-RELATED-RELATED"/>
    <property type="match status" value="1"/>
</dbReference>